<keyword evidence="9" id="KW-1185">Reference proteome</keyword>
<dbReference type="PANTHER" id="PTHR33048:SF156">
    <property type="entry name" value="INTEGRAL MEMBRANE PROTEIN"/>
    <property type="match status" value="1"/>
</dbReference>
<dbReference type="OrthoDB" id="5329176at2759"/>
<evidence type="ECO:0000256" key="5">
    <source>
        <dbReference type="ARBA" id="ARBA00038359"/>
    </source>
</evidence>
<dbReference type="InterPro" id="IPR052337">
    <property type="entry name" value="SAT4-like"/>
</dbReference>
<evidence type="ECO:0000256" key="1">
    <source>
        <dbReference type="ARBA" id="ARBA00004141"/>
    </source>
</evidence>
<organism evidence="8 9">
    <name type="scientific">Amniculicola lignicola CBS 123094</name>
    <dbReference type="NCBI Taxonomy" id="1392246"/>
    <lineage>
        <taxon>Eukaryota</taxon>
        <taxon>Fungi</taxon>
        <taxon>Dikarya</taxon>
        <taxon>Ascomycota</taxon>
        <taxon>Pezizomycotina</taxon>
        <taxon>Dothideomycetes</taxon>
        <taxon>Pleosporomycetidae</taxon>
        <taxon>Pleosporales</taxon>
        <taxon>Amniculicolaceae</taxon>
        <taxon>Amniculicola</taxon>
    </lineage>
</organism>
<dbReference type="Pfam" id="PF20684">
    <property type="entry name" value="Fung_rhodopsin"/>
    <property type="match status" value="1"/>
</dbReference>
<feature type="transmembrane region" description="Helical" evidence="6">
    <location>
        <begin position="203"/>
        <end position="230"/>
    </location>
</feature>
<evidence type="ECO:0000313" key="9">
    <source>
        <dbReference type="Proteomes" id="UP000799779"/>
    </source>
</evidence>
<dbReference type="PANTHER" id="PTHR33048">
    <property type="entry name" value="PTH11-LIKE INTEGRAL MEMBRANE PROTEIN (AFU_ORTHOLOGUE AFUA_5G11245)"/>
    <property type="match status" value="1"/>
</dbReference>
<evidence type="ECO:0000256" key="3">
    <source>
        <dbReference type="ARBA" id="ARBA00022989"/>
    </source>
</evidence>
<name>A0A6A5WHR6_9PLEO</name>
<evidence type="ECO:0000256" key="2">
    <source>
        <dbReference type="ARBA" id="ARBA00022692"/>
    </source>
</evidence>
<dbReference type="EMBL" id="ML977601">
    <property type="protein sequence ID" value="KAF1998705.1"/>
    <property type="molecule type" value="Genomic_DNA"/>
</dbReference>
<evidence type="ECO:0000259" key="7">
    <source>
        <dbReference type="Pfam" id="PF20684"/>
    </source>
</evidence>
<evidence type="ECO:0000256" key="4">
    <source>
        <dbReference type="ARBA" id="ARBA00023136"/>
    </source>
</evidence>
<dbReference type="GO" id="GO:0016020">
    <property type="term" value="C:membrane"/>
    <property type="evidence" value="ECO:0007669"/>
    <property type="project" value="UniProtKB-SubCell"/>
</dbReference>
<feature type="transmembrane region" description="Helical" evidence="6">
    <location>
        <begin position="242"/>
        <end position="265"/>
    </location>
</feature>
<gene>
    <name evidence="8" type="ORF">P154DRAFT_438640</name>
</gene>
<evidence type="ECO:0000256" key="6">
    <source>
        <dbReference type="SAM" id="Phobius"/>
    </source>
</evidence>
<reference evidence="8" key="1">
    <citation type="journal article" date="2020" name="Stud. Mycol.">
        <title>101 Dothideomycetes genomes: a test case for predicting lifestyles and emergence of pathogens.</title>
        <authorList>
            <person name="Haridas S."/>
            <person name="Albert R."/>
            <person name="Binder M."/>
            <person name="Bloem J."/>
            <person name="Labutti K."/>
            <person name="Salamov A."/>
            <person name="Andreopoulos B."/>
            <person name="Baker S."/>
            <person name="Barry K."/>
            <person name="Bills G."/>
            <person name="Bluhm B."/>
            <person name="Cannon C."/>
            <person name="Castanera R."/>
            <person name="Culley D."/>
            <person name="Daum C."/>
            <person name="Ezra D."/>
            <person name="Gonzalez J."/>
            <person name="Henrissat B."/>
            <person name="Kuo A."/>
            <person name="Liang C."/>
            <person name="Lipzen A."/>
            <person name="Lutzoni F."/>
            <person name="Magnuson J."/>
            <person name="Mondo S."/>
            <person name="Nolan M."/>
            <person name="Ohm R."/>
            <person name="Pangilinan J."/>
            <person name="Park H.-J."/>
            <person name="Ramirez L."/>
            <person name="Alfaro M."/>
            <person name="Sun H."/>
            <person name="Tritt A."/>
            <person name="Yoshinaga Y."/>
            <person name="Zwiers L.-H."/>
            <person name="Turgeon B."/>
            <person name="Goodwin S."/>
            <person name="Spatafora J."/>
            <person name="Crous P."/>
            <person name="Grigoriev I."/>
        </authorList>
    </citation>
    <scope>NUCLEOTIDE SEQUENCE</scope>
    <source>
        <strain evidence="8">CBS 123094</strain>
    </source>
</reference>
<comment type="similarity">
    <text evidence="5">Belongs to the SAT4 family.</text>
</comment>
<keyword evidence="2 6" id="KW-0812">Transmembrane</keyword>
<keyword evidence="4 6" id="KW-0472">Membrane</keyword>
<comment type="subcellular location">
    <subcellularLocation>
        <location evidence="1">Membrane</location>
        <topology evidence="1">Multi-pass membrane protein</topology>
    </subcellularLocation>
</comment>
<feature type="domain" description="Rhodopsin" evidence="7">
    <location>
        <begin position="115"/>
        <end position="267"/>
    </location>
</feature>
<sequence>MAGAKVGSPEYLAETNDAGLDQRVSVWLLLSYSTVDTFFYCFFIVGIPMLVCSTLAYILCIESAVTGILMVKFGDVGCYVIPAPVAAFQIWLQLSKVLEFTYTPSSSTTKPSSSPNYRGIIVAIGAIVTLQGIIALILPFSICRPFRYFWTQVVGINDGSCGDVMLLYKSYCIPSLITDVAMLVLPFPIFLKPKIPTAENIGLILTFLAAALGIRTCALLFAVFFATPLFSDPTWYASGGPMIYTLLESSIYMIASILPTSRYLYRRIHRNLRQGFQLRSAKGDGSAKNLQSPTHSAKLGRIERGKGGACVIRLHVDIWQTNTTSSQEELTLRG</sequence>
<dbReference type="AlphaFoldDB" id="A0A6A5WHR6"/>
<proteinExistence type="inferred from homology"/>
<keyword evidence="3 6" id="KW-1133">Transmembrane helix</keyword>
<dbReference type="InterPro" id="IPR049326">
    <property type="entry name" value="Rhodopsin_dom_fungi"/>
</dbReference>
<evidence type="ECO:0000313" key="8">
    <source>
        <dbReference type="EMBL" id="KAF1998705.1"/>
    </source>
</evidence>
<feature type="transmembrane region" description="Helical" evidence="6">
    <location>
        <begin position="120"/>
        <end position="142"/>
    </location>
</feature>
<accession>A0A6A5WHR6</accession>
<dbReference type="Proteomes" id="UP000799779">
    <property type="component" value="Unassembled WGS sequence"/>
</dbReference>
<protein>
    <recommendedName>
        <fullName evidence="7">Rhodopsin domain-containing protein</fullName>
    </recommendedName>
</protein>
<feature type="transmembrane region" description="Helical" evidence="6">
    <location>
        <begin position="37"/>
        <end position="60"/>
    </location>
</feature>